<dbReference type="RefSeq" id="WP_207364241.1">
    <property type="nucleotide sequence ID" value="NZ_JAFMYV010000003.1"/>
</dbReference>
<comment type="caution">
    <text evidence="1">The sequence shown here is derived from an EMBL/GenBank/DDBJ whole genome shotgun (WGS) entry which is preliminary data.</text>
</comment>
<keyword evidence="2" id="KW-1185">Reference proteome</keyword>
<name>A0A939GD05_9BACT</name>
<evidence type="ECO:0000313" key="2">
    <source>
        <dbReference type="Proteomes" id="UP000664034"/>
    </source>
</evidence>
<protein>
    <submittedName>
        <fullName evidence="1">Uncharacterized protein</fullName>
    </submittedName>
</protein>
<evidence type="ECO:0000313" key="1">
    <source>
        <dbReference type="EMBL" id="MBO0936694.1"/>
    </source>
</evidence>
<dbReference type="Proteomes" id="UP000664034">
    <property type="component" value="Unassembled WGS sequence"/>
</dbReference>
<dbReference type="AlphaFoldDB" id="A0A939GD05"/>
<dbReference type="EMBL" id="JAFMYV010000003">
    <property type="protein sequence ID" value="MBO0936694.1"/>
    <property type="molecule type" value="Genomic_DNA"/>
</dbReference>
<proteinExistence type="predicted"/>
<sequence length="136" mass="14944">MADQIDYHKALLNGESNKRGQRKSVSAVRPINTHEVIELLKLAYEGESTHGVVRRAAKDLLIDMTAGGWQINAPQHTGGRPDDPDPDDNLHITIRSSGFGGCHIRLTRDGYIRQITLGRADKTVGKPWQATGTPHS</sequence>
<accession>A0A939GD05</accession>
<organism evidence="1 2">
    <name type="scientific">Fibrella rubiginis</name>
    <dbReference type="NCBI Taxonomy" id="2817060"/>
    <lineage>
        <taxon>Bacteria</taxon>
        <taxon>Pseudomonadati</taxon>
        <taxon>Bacteroidota</taxon>
        <taxon>Cytophagia</taxon>
        <taxon>Cytophagales</taxon>
        <taxon>Spirosomataceae</taxon>
        <taxon>Fibrella</taxon>
    </lineage>
</organism>
<gene>
    <name evidence="1" type="ORF">J2I47_09075</name>
</gene>
<reference evidence="1" key="1">
    <citation type="submission" date="2021-03" db="EMBL/GenBank/DDBJ databases">
        <title>Fibrella sp. HMF5335 genome sequencing and assembly.</title>
        <authorList>
            <person name="Kang H."/>
            <person name="Kim H."/>
            <person name="Bae S."/>
            <person name="Joh K."/>
        </authorList>
    </citation>
    <scope>NUCLEOTIDE SEQUENCE</scope>
    <source>
        <strain evidence="1">HMF5335</strain>
    </source>
</reference>